<dbReference type="EMBL" id="CAFBLR010000305">
    <property type="protein sequence ID" value="CAB4886799.1"/>
    <property type="molecule type" value="Genomic_DNA"/>
</dbReference>
<dbReference type="AlphaFoldDB" id="A0A6J7F3N0"/>
<sequence>MPICPAPRRLNPLYTNGVQNGEWPDLMACQLLTMFGTL</sequence>
<reference evidence="1" key="1">
    <citation type="submission" date="2020-05" db="EMBL/GenBank/DDBJ databases">
        <authorList>
            <person name="Chiriac C."/>
            <person name="Salcher M."/>
            <person name="Ghai R."/>
            <person name="Kavagutti S V."/>
        </authorList>
    </citation>
    <scope>NUCLEOTIDE SEQUENCE</scope>
</reference>
<name>A0A6J7F3N0_9ZZZZ</name>
<accession>A0A6J7F3N0</accession>
<evidence type="ECO:0000313" key="1">
    <source>
        <dbReference type="EMBL" id="CAB4886799.1"/>
    </source>
</evidence>
<proteinExistence type="predicted"/>
<organism evidence="1">
    <name type="scientific">freshwater metagenome</name>
    <dbReference type="NCBI Taxonomy" id="449393"/>
    <lineage>
        <taxon>unclassified sequences</taxon>
        <taxon>metagenomes</taxon>
        <taxon>ecological metagenomes</taxon>
    </lineage>
</organism>
<protein>
    <submittedName>
        <fullName evidence="1">Unannotated protein</fullName>
    </submittedName>
</protein>
<gene>
    <name evidence="1" type="ORF">UFOPK3417_02100</name>
</gene>